<dbReference type="Proteomes" id="UP000178583">
    <property type="component" value="Unassembled WGS sequence"/>
</dbReference>
<comment type="caution">
    <text evidence="1">The sequence shown here is derived from an EMBL/GenBank/DDBJ whole genome shotgun (WGS) entry which is preliminary data.</text>
</comment>
<name>A0A1F5E4S6_9BACT</name>
<gene>
    <name evidence="1" type="ORF">A2215_02920</name>
</gene>
<evidence type="ECO:0000313" key="1">
    <source>
        <dbReference type="EMBL" id="OGD62368.1"/>
    </source>
</evidence>
<reference evidence="1 2" key="1">
    <citation type="journal article" date="2016" name="Nat. Commun.">
        <title>Thousands of microbial genomes shed light on interconnected biogeochemical processes in an aquifer system.</title>
        <authorList>
            <person name="Anantharaman K."/>
            <person name="Brown C.T."/>
            <person name="Hug L.A."/>
            <person name="Sharon I."/>
            <person name="Castelle C.J."/>
            <person name="Probst A.J."/>
            <person name="Thomas B.C."/>
            <person name="Singh A."/>
            <person name="Wilkins M.J."/>
            <person name="Karaoz U."/>
            <person name="Brodie E.L."/>
            <person name="Williams K.H."/>
            <person name="Hubbard S.S."/>
            <person name="Banfield J.F."/>
        </authorList>
    </citation>
    <scope>NUCLEOTIDE SEQUENCE [LARGE SCALE GENOMIC DNA]</scope>
</reference>
<protein>
    <submittedName>
        <fullName evidence="1">Uncharacterized protein</fullName>
    </submittedName>
</protein>
<sequence>MKKIWVVLITFLITVGLVGGGGYYYLNSKFNDDKATLNKQISDLNSQIDALKNPASSSSTTSTTATVDPTSDWKTYTNAKYGVSFKYPKTWAIDDDTYSAKNIDEMITVNQQNVNFDRGIKLIGEDTNKKVYVDLTTITDYAGVEGTEEDVAAIKSVYTNKSVGTASKLWLPPSNAGIMAEVPPTYFETSDGKYRGIVTFSNIGQDYNASLDCMIILTDNTSIFQLRAHDVSDKGNEYFEGATADNFEIAATNYQNYLKGLTLTSTTETIIKDYAETFKYLALSVKNI</sequence>
<dbReference type="AlphaFoldDB" id="A0A1F5E4S6"/>
<accession>A0A1F5E4S6</accession>
<organism evidence="1 2">
    <name type="scientific">Candidatus Berkelbacteria bacterium RIFOXYA2_FULL_43_10</name>
    <dbReference type="NCBI Taxonomy" id="1797472"/>
    <lineage>
        <taxon>Bacteria</taxon>
        <taxon>Candidatus Berkelbacteria</taxon>
    </lineage>
</organism>
<dbReference type="EMBL" id="MEZY01000050">
    <property type="protein sequence ID" value="OGD62368.1"/>
    <property type="molecule type" value="Genomic_DNA"/>
</dbReference>
<proteinExistence type="predicted"/>
<evidence type="ECO:0000313" key="2">
    <source>
        <dbReference type="Proteomes" id="UP000178583"/>
    </source>
</evidence>